<dbReference type="GeneID" id="55584976"/>
<sequence>MRSAIATGFLSTEEDVAAELVERGVSGLGNAAAVAKVVALSSAKMAWRYLPALPRSLLASTYAATKYEKDGMRIWVMVRSELDGGAEAYAAFGAFAGLLAAWNTVKGCSRSCRPTARRPCAAGNVHGIRDLHSVDASWEELEAMDNSGGPPEVGFFDVSEEPLYEGLALAKGSARVDGDVDRREIERVAVEVAPRAWEVLPLVHMNEVLYVNASASVVDGSLELAVETGNRGRTGSAMEAVFGVGAAMINASIASARLHISSIDVVRSLKTPIENTSSDRWP</sequence>
<accession>A0A4P2VNS0</accession>
<dbReference type="UniPathway" id="UPA00344"/>
<dbReference type="Proteomes" id="UP000509448">
    <property type="component" value="Chromosome"/>
</dbReference>
<dbReference type="RefSeq" id="WP_174448773.1">
    <property type="nucleotide sequence ID" value="NZ_AP018732.1"/>
</dbReference>
<dbReference type="Pfam" id="PF01967">
    <property type="entry name" value="MoaC"/>
    <property type="match status" value="1"/>
</dbReference>
<feature type="domain" description="Molybdopterin cofactor biosynthesis C (MoaC)" evidence="3">
    <location>
        <begin position="2"/>
        <end position="112"/>
    </location>
</feature>
<dbReference type="InterPro" id="IPR036522">
    <property type="entry name" value="MoaC_sf"/>
</dbReference>
<keyword evidence="5" id="KW-1185">Reference proteome</keyword>
<organism evidence="4 5">
    <name type="scientific">Conexivisphaera calida</name>
    <dbReference type="NCBI Taxonomy" id="1874277"/>
    <lineage>
        <taxon>Archaea</taxon>
        <taxon>Nitrososphaerota</taxon>
        <taxon>Conexivisphaeria</taxon>
        <taxon>Conexivisphaerales</taxon>
        <taxon>Conexivisphaeraceae</taxon>
        <taxon>Conexivisphaera</taxon>
    </lineage>
</organism>
<gene>
    <name evidence="4" type="ORF">NAS2_1166</name>
</gene>
<proteinExistence type="predicted"/>
<dbReference type="InterPro" id="IPR002820">
    <property type="entry name" value="Mopterin_CF_biosynth-C_dom"/>
</dbReference>
<evidence type="ECO:0000313" key="4">
    <source>
        <dbReference type="EMBL" id="BBE42555.1"/>
    </source>
</evidence>
<dbReference type="KEGG" id="ccai:NAS2_1166"/>
<dbReference type="AlphaFoldDB" id="A0A4P2VNS0"/>
<keyword evidence="2" id="KW-0501">Molybdenum cofactor biosynthesis</keyword>
<evidence type="ECO:0000313" key="5">
    <source>
        <dbReference type="Proteomes" id="UP000509448"/>
    </source>
</evidence>
<dbReference type="Gene3D" id="3.30.70.640">
    <property type="entry name" value="Molybdopterin cofactor biosynthesis C (MoaC) domain"/>
    <property type="match status" value="1"/>
</dbReference>
<comment type="pathway">
    <text evidence="1">Cofactor biosynthesis; molybdopterin biosynthesis.</text>
</comment>
<dbReference type="OrthoDB" id="10067at2157"/>
<evidence type="ECO:0000259" key="3">
    <source>
        <dbReference type="Pfam" id="PF01967"/>
    </source>
</evidence>
<evidence type="ECO:0000256" key="1">
    <source>
        <dbReference type="ARBA" id="ARBA00005046"/>
    </source>
</evidence>
<dbReference type="EMBL" id="AP018732">
    <property type="protein sequence ID" value="BBE42555.1"/>
    <property type="molecule type" value="Genomic_DNA"/>
</dbReference>
<evidence type="ECO:0000256" key="2">
    <source>
        <dbReference type="ARBA" id="ARBA00023150"/>
    </source>
</evidence>
<reference evidence="4 5" key="1">
    <citation type="journal article" date="2019" name="ISME J.">
        <title>Isolation and characterization of a thermophilic sulfur- and iron-reducing thaumarchaeote from a terrestrial acidic hot spring.</title>
        <authorList>
            <person name="Kato S."/>
            <person name="Itoh T."/>
            <person name="Yuki M."/>
            <person name="Nagamori M."/>
            <person name="Ohnishi M."/>
            <person name="Uematsu K."/>
            <person name="Suzuki K."/>
            <person name="Takashina T."/>
            <person name="Ohkuma M."/>
        </authorList>
    </citation>
    <scope>NUCLEOTIDE SEQUENCE [LARGE SCALE GENOMIC DNA]</scope>
    <source>
        <strain evidence="4 5">NAS-02</strain>
    </source>
</reference>
<name>A0A4P2VNS0_9ARCH</name>
<protein>
    <submittedName>
        <fullName evidence="4">Molybdenum cofactor biosynthesis protein MoaC</fullName>
    </submittedName>
</protein>
<dbReference type="SUPFAM" id="SSF55040">
    <property type="entry name" value="Molybdenum cofactor biosynthesis protein C, MoaC"/>
    <property type="match status" value="2"/>
</dbReference>
<dbReference type="GO" id="GO:0006777">
    <property type="term" value="P:Mo-molybdopterin cofactor biosynthetic process"/>
    <property type="evidence" value="ECO:0007669"/>
    <property type="project" value="UniProtKB-KW"/>
</dbReference>